<evidence type="ECO:0000313" key="2">
    <source>
        <dbReference type="EMBL" id="RCI08209.1"/>
    </source>
</evidence>
<evidence type="ECO:0000313" key="3">
    <source>
        <dbReference type="Proteomes" id="UP000253664"/>
    </source>
</evidence>
<evidence type="ECO:0000256" key="1">
    <source>
        <dbReference type="SAM" id="MobiDB-lite"/>
    </source>
</evidence>
<sequence>MFLVDNGEDNKDDKDDEDDCAFYPDEKAAGGYGLDDSNADYAN</sequence>
<accession>A0A367L192</accession>
<organism evidence="2 3">
    <name type="scientific">Ophiocordyceps polyrhachis-furcata BCC 54312</name>
    <dbReference type="NCBI Taxonomy" id="1330021"/>
    <lineage>
        <taxon>Eukaryota</taxon>
        <taxon>Fungi</taxon>
        <taxon>Dikarya</taxon>
        <taxon>Ascomycota</taxon>
        <taxon>Pezizomycotina</taxon>
        <taxon>Sordariomycetes</taxon>
        <taxon>Hypocreomycetidae</taxon>
        <taxon>Hypocreales</taxon>
        <taxon>Ophiocordycipitaceae</taxon>
        <taxon>Ophiocordyceps</taxon>
    </lineage>
</organism>
<reference evidence="2 3" key="1">
    <citation type="journal article" date="2015" name="BMC Genomics">
        <title>Insights from the genome of Ophiocordyceps polyrhachis-furcata to pathogenicity and host specificity in insect fungi.</title>
        <authorList>
            <person name="Wichadakul D."/>
            <person name="Kobmoo N."/>
            <person name="Ingsriswang S."/>
            <person name="Tangphatsornruang S."/>
            <person name="Chantasingh D."/>
            <person name="Luangsa-ard J.J."/>
            <person name="Eurwilaichitr L."/>
        </authorList>
    </citation>
    <scope>NUCLEOTIDE SEQUENCE [LARGE SCALE GENOMIC DNA]</scope>
    <source>
        <strain evidence="2 3">BCC 54312</strain>
    </source>
</reference>
<name>A0A367L192_9HYPO</name>
<proteinExistence type="predicted"/>
<protein>
    <submittedName>
        <fullName evidence="2">Uncharacterized protein</fullName>
    </submittedName>
</protein>
<dbReference type="Proteomes" id="UP000253664">
    <property type="component" value="Unassembled WGS sequence"/>
</dbReference>
<feature type="region of interest" description="Disordered" evidence="1">
    <location>
        <begin position="1"/>
        <end position="43"/>
    </location>
</feature>
<keyword evidence="3" id="KW-1185">Reference proteome</keyword>
<comment type="caution">
    <text evidence="2">The sequence shown here is derived from an EMBL/GenBank/DDBJ whole genome shotgun (WGS) entry which is preliminary data.</text>
</comment>
<gene>
    <name evidence="2" type="ORF">L249_6360</name>
</gene>
<dbReference type="EMBL" id="LKCN02000021">
    <property type="protein sequence ID" value="RCI08209.1"/>
    <property type="molecule type" value="Genomic_DNA"/>
</dbReference>
<dbReference type="AlphaFoldDB" id="A0A367L192"/>